<dbReference type="Gene3D" id="3.30.530.20">
    <property type="match status" value="1"/>
</dbReference>
<evidence type="ECO:0000256" key="1">
    <source>
        <dbReference type="SAM" id="MobiDB-lite"/>
    </source>
</evidence>
<evidence type="ECO:0000313" key="3">
    <source>
        <dbReference type="EMBL" id="RKO99231.1"/>
    </source>
</evidence>
<dbReference type="Proteomes" id="UP000274922">
    <property type="component" value="Unassembled WGS sequence"/>
</dbReference>
<dbReference type="EMBL" id="ML014306">
    <property type="protein sequence ID" value="RKO99231.1"/>
    <property type="molecule type" value="Genomic_DNA"/>
</dbReference>
<name>A0A4P9X0G4_9FUNG</name>
<feature type="compositionally biased region" description="Low complexity" evidence="1">
    <location>
        <begin position="133"/>
        <end position="155"/>
    </location>
</feature>
<proteinExistence type="predicted"/>
<feature type="compositionally biased region" description="Low complexity" evidence="1">
    <location>
        <begin position="172"/>
        <end position="185"/>
    </location>
</feature>
<dbReference type="InterPro" id="IPR002913">
    <property type="entry name" value="START_lipid-bd_dom"/>
</dbReference>
<accession>A0A4P9X0G4</accession>
<dbReference type="STRING" id="1555241.A0A4P9X0G4"/>
<feature type="compositionally biased region" description="Low complexity" evidence="1">
    <location>
        <begin position="593"/>
        <end position="602"/>
    </location>
</feature>
<gene>
    <name evidence="3" type="ORF">CXG81DRAFT_27997</name>
</gene>
<dbReference type="InterPro" id="IPR023393">
    <property type="entry name" value="START-like_dom_sf"/>
</dbReference>
<keyword evidence="4" id="KW-1185">Reference proteome</keyword>
<dbReference type="GO" id="GO:0008289">
    <property type="term" value="F:lipid binding"/>
    <property type="evidence" value="ECO:0007669"/>
    <property type="project" value="InterPro"/>
</dbReference>
<organism evidence="3 4">
    <name type="scientific">Caulochytrium protostelioides</name>
    <dbReference type="NCBI Taxonomy" id="1555241"/>
    <lineage>
        <taxon>Eukaryota</taxon>
        <taxon>Fungi</taxon>
        <taxon>Fungi incertae sedis</taxon>
        <taxon>Chytridiomycota</taxon>
        <taxon>Chytridiomycota incertae sedis</taxon>
        <taxon>Chytridiomycetes</taxon>
        <taxon>Caulochytriales</taxon>
        <taxon>Caulochytriaceae</taxon>
        <taxon>Caulochytrium</taxon>
    </lineage>
</organism>
<dbReference type="OrthoDB" id="196858at2759"/>
<sequence length="677" mass="70076">MPPPPLHTLALATDMLVLLSRPARRLATVAVMRRVLLVALLLVCAARSRLAHSLRRPIARWLVRLAFRCDAPVAATAAAAAARASRAERAAAAAAAAAAADLLIATTATNHADAAAAPRCPNGGLLSPASSHVDAALSPSSSTSPSASPSSRRRGLGAAASAAVDAAADAAASSDPSAAAATTTPSRRRTARTLLSDPALRLYTTPYGTPPDLAAAVAEGLRIVRQLRAVDAAQWSEVGVDQGVAIRTLDPATVGAALQGVCARPPGADMSGIRGHYRLRGWGFREIMAVVRNMTARQTWDPRFSDGTVLRYATPTDQLVHTVQQGNFLVSSREFLTVSTVRFLPPKLTARVARACASSPDPRYTAQRVAPEALLVSTSLDHALDPGVGPKRVRGWLHCSAFGFNDIAAPPTTSPHAALANAATAAATDIDYLIQVDPCGSVPGSLMVQAQKQTPLHLVHIERYLRDVGGIPFVLGCDADWHVAPRAPWDPKSAAPVWQLRATTRTEHALWRRQALARAPLAAAAAAGEPATDSDSDAEGVDLDAQAAFLANTLLLALPRAVFPHSAAVTYAATAHGGDDDGETDADAPPDPSAAAATADGAASSASASAPAMAAPEIRWMGVDELPASLRRGFSTHTAGLVAVQYARTGGTALPRHVTLDIAPAAAWAVHHRAGAA</sequence>
<evidence type="ECO:0000259" key="2">
    <source>
        <dbReference type="PROSITE" id="PS50848"/>
    </source>
</evidence>
<feature type="region of interest" description="Disordered" evidence="1">
    <location>
        <begin position="576"/>
        <end position="602"/>
    </location>
</feature>
<reference evidence="4" key="1">
    <citation type="journal article" date="2018" name="Nat. Microbiol.">
        <title>Leveraging single-cell genomics to expand the fungal tree of life.</title>
        <authorList>
            <person name="Ahrendt S.R."/>
            <person name="Quandt C.A."/>
            <person name="Ciobanu D."/>
            <person name="Clum A."/>
            <person name="Salamov A."/>
            <person name="Andreopoulos B."/>
            <person name="Cheng J.F."/>
            <person name="Woyke T."/>
            <person name="Pelin A."/>
            <person name="Henrissat B."/>
            <person name="Reynolds N.K."/>
            <person name="Benny G.L."/>
            <person name="Smith M.E."/>
            <person name="James T.Y."/>
            <person name="Grigoriev I.V."/>
        </authorList>
    </citation>
    <scope>NUCLEOTIDE SEQUENCE [LARGE SCALE GENOMIC DNA]</scope>
    <source>
        <strain evidence="4">ATCC 52028</strain>
    </source>
</reference>
<dbReference type="PROSITE" id="PS50848">
    <property type="entry name" value="START"/>
    <property type="match status" value="1"/>
</dbReference>
<dbReference type="SUPFAM" id="SSF55961">
    <property type="entry name" value="Bet v1-like"/>
    <property type="match status" value="1"/>
</dbReference>
<feature type="domain" description="START" evidence="2">
    <location>
        <begin position="287"/>
        <end position="450"/>
    </location>
</feature>
<dbReference type="AlphaFoldDB" id="A0A4P9X0G4"/>
<feature type="region of interest" description="Disordered" evidence="1">
    <location>
        <begin position="131"/>
        <end position="155"/>
    </location>
</feature>
<feature type="region of interest" description="Disordered" evidence="1">
    <location>
        <begin position="172"/>
        <end position="193"/>
    </location>
</feature>
<protein>
    <recommendedName>
        <fullName evidence="2">START domain-containing protein</fullName>
    </recommendedName>
</protein>
<evidence type="ECO:0000313" key="4">
    <source>
        <dbReference type="Proteomes" id="UP000274922"/>
    </source>
</evidence>